<feature type="transmembrane region" description="Helical" evidence="6">
    <location>
        <begin position="21"/>
        <end position="45"/>
    </location>
</feature>
<proteinExistence type="predicted"/>
<evidence type="ECO:0000256" key="2">
    <source>
        <dbReference type="ARBA" id="ARBA00022475"/>
    </source>
</evidence>
<sequence length="415" mass="43019">MTSGLTHRTAPEPLRRNRDYQVWWSGAAVSNIGSCLLATAVPLLVLETSGSAGRAGLAAGAAAMAKLLGSSPAGALVDRYPRRALLLVASALQFLAAVSLLAAAVRDHIGLAHLVTAAAVEGLGYSLHTATELPLLRRIVPEEQHRSALSREQSRKATAQLAGPPLGGLLFSWSPVAPFAAATLCFLGVTGAALALRAPLGPPVRDPAPRDVPRRTTPLAGLRHVRDSPFLRYMLVWFALVNGAFAGLGLLLVVLCHDRGAAAATVGLTQAIGSAGAVAGAWACERLTARMAGARLLGAASWMLVAGTVAMAVPLDVPLVGLAYAGALFLTPAVNVSFMEYMVRTVPEHLTGRISMTMMTAARSLNWLFAMTVGAMADRWGPLVPLFALAGLFLTLACAGHARGSVRVSADLGGL</sequence>
<dbReference type="CDD" id="cd06173">
    <property type="entry name" value="MFS_MefA_like"/>
    <property type="match status" value="1"/>
</dbReference>
<dbReference type="Pfam" id="PF07690">
    <property type="entry name" value="MFS_1"/>
    <property type="match status" value="1"/>
</dbReference>
<evidence type="ECO:0000256" key="6">
    <source>
        <dbReference type="SAM" id="Phobius"/>
    </source>
</evidence>
<dbReference type="InterPro" id="IPR011701">
    <property type="entry name" value="MFS"/>
</dbReference>
<keyword evidence="8" id="KW-1185">Reference proteome</keyword>
<keyword evidence="4 6" id="KW-1133">Transmembrane helix</keyword>
<evidence type="ECO:0000256" key="4">
    <source>
        <dbReference type="ARBA" id="ARBA00022989"/>
    </source>
</evidence>
<dbReference type="Gene3D" id="1.20.1250.20">
    <property type="entry name" value="MFS general substrate transporter like domains"/>
    <property type="match status" value="1"/>
</dbReference>
<evidence type="ECO:0000313" key="8">
    <source>
        <dbReference type="Proteomes" id="UP001501102"/>
    </source>
</evidence>
<keyword evidence="3 6" id="KW-0812">Transmembrane</keyword>
<feature type="transmembrane region" description="Helical" evidence="6">
    <location>
        <begin position="57"/>
        <end position="77"/>
    </location>
</feature>
<evidence type="ECO:0000256" key="3">
    <source>
        <dbReference type="ARBA" id="ARBA00022692"/>
    </source>
</evidence>
<feature type="transmembrane region" description="Helical" evidence="6">
    <location>
        <begin position="261"/>
        <end position="284"/>
    </location>
</feature>
<feature type="transmembrane region" description="Helical" evidence="6">
    <location>
        <begin position="321"/>
        <end position="343"/>
    </location>
</feature>
<organism evidence="7 8">
    <name type="scientific">Streptomyces thioluteus</name>
    <dbReference type="NCBI Taxonomy" id="66431"/>
    <lineage>
        <taxon>Bacteria</taxon>
        <taxon>Bacillati</taxon>
        <taxon>Actinomycetota</taxon>
        <taxon>Actinomycetes</taxon>
        <taxon>Kitasatosporales</taxon>
        <taxon>Streptomycetaceae</taxon>
        <taxon>Streptomyces</taxon>
    </lineage>
</organism>
<accession>A0ABP6J5N5</accession>
<gene>
    <name evidence="7" type="ORF">GCM10020221_17510</name>
</gene>
<comment type="caution">
    <text evidence="7">The sequence shown here is derived from an EMBL/GenBank/DDBJ whole genome shotgun (WGS) entry which is preliminary data.</text>
</comment>
<feature type="transmembrane region" description="Helical" evidence="6">
    <location>
        <begin position="233"/>
        <end position="255"/>
    </location>
</feature>
<evidence type="ECO:0000256" key="1">
    <source>
        <dbReference type="ARBA" id="ARBA00004651"/>
    </source>
</evidence>
<dbReference type="PANTHER" id="PTHR23513">
    <property type="entry name" value="INTEGRAL MEMBRANE EFFLUX PROTEIN-RELATED"/>
    <property type="match status" value="1"/>
</dbReference>
<feature type="transmembrane region" description="Helical" evidence="6">
    <location>
        <begin position="383"/>
        <end position="402"/>
    </location>
</feature>
<protein>
    <submittedName>
        <fullName evidence="7">MFS transporter</fullName>
    </submittedName>
</protein>
<comment type="subcellular location">
    <subcellularLocation>
        <location evidence="1">Cell membrane</location>
        <topology evidence="1">Multi-pass membrane protein</topology>
    </subcellularLocation>
</comment>
<evidence type="ECO:0000313" key="7">
    <source>
        <dbReference type="EMBL" id="GAA2921815.1"/>
    </source>
</evidence>
<reference evidence="8" key="1">
    <citation type="journal article" date="2019" name="Int. J. Syst. Evol. Microbiol.">
        <title>The Global Catalogue of Microorganisms (GCM) 10K type strain sequencing project: providing services to taxonomists for standard genome sequencing and annotation.</title>
        <authorList>
            <consortium name="The Broad Institute Genomics Platform"/>
            <consortium name="The Broad Institute Genome Sequencing Center for Infectious Disease"/>
            <person name="Wu L."/>
            <person name="Ma J."/>
        </authorList>
    </citation>
    <scope>NUCLEOTIDE SEQUENCE [LARGE SCALE GENOMIC DNA]</scope>
    <source>
        <strain evidence="8">JCM 4087</strain>
    </source>
</reference>
<name>A0ABP6J5N5_STRTU</name>
<feature type="transmembrane region" description="Helical" evidence="6">
    <location>
        <begin position="84"/>
        <end position="105"/>
    </location>
</feature>
<feature type="transmembrane region" description="Helical" evidence="6">
    <location>
        <begin position="176"/>
        <end position="196"/>
    </location>
</feature>
<dbReference type="Proteomes" id="UP001501102">
    <property type="component" value="Unassembled WGS sequence"/>
</dbReference>
<dbReference type="SUPFAM" id="SSF103473">
    <property type="entry name" value="MFS general substrate transporter"/>
    <property type="match status" value="1"/>
</dbReference>
<dbReference type="PANTHER" id="PTHR23513:SF11">
    <property type="entry name" value="STAPHYLOFERRIN A TRANSPORTER"/>
    <property type="match status" value="1"/>
</dbReference>
<dbReference type="InterPro" id="IPR036259">
    <property type="entry name" value="MFS_trans_sf"/>
</dbReference>
<evidence type="ECO:0000256" key="5">
    <source>
        <dbReference type="ARBA" id="ARBA00023136"/>
    </source>
</evidence>
<feature type="transmembrane region" description="Helical" evidence="6">
    <location>
        <begin position="296"/>
        <end position="315"/>
    </location>
</feature>
<dbReference type="RefSeq" id="WP_344962080.1">
    <property type="nucleotide sequence ID" value="NZ_BAAAXZ010000066.1"/>
</dbReference>
<keyword evidence="2" id="KW-1003">Cell membrane</keyword>
<keyword evidence="5 6" id="KW-0472">Membrane</keyword>
<dbReference type="EMBL" id="BAAAXZ010000066">
    <property type="protein sequence ID" value="GAA2921815.1"/>
    <property type="molecule type" value="Genomic_DNA"/>
</dbReference>